<dbReference type="EMBL" id="CAJB01000044">
    <property type="protein sequence ID" value="CCH76654.1"/>
    <property type="molecule type" value="Genomic_DNA"/>
</dbReference>
<reference evidence="2 3" key="1">
    <citation type="journal article" date="2013" name="ISME J.">
        <title>A metabolic model for members of the genus Tetrasphaera involved in enhanced biological phosphorus removal.</title>
        <authorList>
            <person name="Kristiansen R."/>
            <person name="Nguyen H.T.T."/>
            <person name="Saunders A.M."/>
            <person name="Nielsen J.L."/>
            <person name="Wimmer R."/>
            <person name="Le V.Q."/>
            <person name="McIlroy S.J."/>
            <person name="Petrovski S."/>
            <person name="Seviour R.J."/>
            <person name="Calteau A."/>
            <person name="Nielsen K.L."/>
            <person name="Nielsen P.H."/>
        </authorList>
    </citation>
    <scope>NUCLEOTIDE SEQUENCE [LARGE SCALE GENOMIC DNA]</scope>
    <source>
        <strain evidence="2 3">T1-X7</strain>
    </source>
</reference>
<dbReference type="STRING" id="1194083.BN12_1380012"/>
<accession>A0A077LXD7</accession>
<comment type="caution">
    <text evidence="2">The sequence shown here is derived from an EMBL/GenBank/DDBJ whole genome shotgun (WGS) entry which is preliminary data.</text>
</comment>
<dbReference type="OrthoDB" id="529288at2"/>
<dbReference type="InterPro" id="IPR018656">
    <property type="entry name" value="DUF2087"/>
</dbReference>
<dbReference type="Pfam" id="PF09860">
    <property type="entry name" value="DUF2087"/>
    <property type="match status" value="1"/>
</dbReference>
<organism evidence="2 3">
    <name type="scientific">Nostocoides japonicum T1-X7</name>
    <dbReference type="NCBI Taxonomy" id="1194083"/>
    <lineage>
        <taxon>Bacteria</taxon>
        <taxon>Bacillati</taxon>
        <taxon>Actinomycetota</taxon>
        <taxon>Actinomycetes</taxon>
        <taxon>Micrococcales</taxon>
        <taxon>Intrasporangiaceae</taxon>
        <taxon>Nostocoides</taxon>
    </lineage>
</organism>
<feature type="domain" description="DUF2087" evidence="1">
    <location>
        <begin position="26"/>
        <end position="92"/>
    </location>
</feature>
<evidence type="ECO:0000313" key="2">
    <source>
        <dbReference type="EMBL" id="CCH76654.1"/>
    </source>
</evidence>
<protein>
    <recommendedName>
        <fullName evidence="1">DUF2087 domain-containing protein</fullName>
    </recommendedName>
</protein>
<proteinExistence type="predicted"/>
<dbReference type="RefSeq" id="WP_048553442.1">
    <property type="nucleotide sequence ID" value="NZ_HF570958.1"/>
</dbReference>
<evidence type="ECO:0000313" key="3">
    <source>
        <dbReference type="Proteomes" id="UP000035721"/>
    </source>
</evidence>
<gene>
    <name evidence="2" type="ORF">BN12_1380012</name>
</gene>
<dbReference type="Proteomes" id="UP000035721">
    <property type="component" value="Unassembled WGS sequence"/>
</dbReference>
<dbReference type="AlphaFoldDB" id="A0A077LXD7"/>
<evidence type="ECO:0000259" key="1">
    <source>
        <dbReference type="Pfam" id="PF09860"/>
    </source>
</evidence>
<name>A0A077LXD7_9MICO</name>
<sequence>MDRPSLRDAMRNKDVVIRAFFDADGRLSAIPSKLSKRLVVLDRIAQDFEIGVTYSEADVATILHRYHPDHAALRRYLVENEFLERRGDRYWRAGGTVDVEAPTQGERPSASA</sequence>
<keyword evidence="3" id="KW-1185">Reference proteome</keyword>